<feature type="transmembrane region" description="Helical" evidence="1">
    <location>
        <begin position="160"/>
        <end position="178"/>
    </location>
</feature>
<dbReference type="Proteomes" id="UP001163166">
    <property type="component" value="Chromosome"/>
</dbReference>
<keyword evidence="1" id="KW-0472">Membrane</keyword>
<keyword evidence="1" id="KW-0812">Transmembrane</keyword>
<sequence length="193" mass="21312">MRPYATAPEDPFAYYFGALAAIPVSYPGPPYYLLAFTLLVICGLTLLIRMTIRLNRIALYAAVAGIVMCVVASLSSLLSPYHNLLDPARIVTTSIFYLFFICGLALSDYARFFKGFVDTMAVQAALVICAAVLYLPWSEGALVFSVPEFRLWGAGIFPDWPNFYAAMLCMAFIAAVTLEQRWGLGFCAWQPPC</sequence>
<dbReference type="EMBL" id="CP076676">
    <property type="protein sequence ID" value="UYO40491.1"/>
    <property type="molecule type" value="Genomic_DNA"/>
</dbReference>
<gene>
    <name evidence="2" type="ORF">KQX62_04030</name>
</gene>
<dbReference type="RefSeq" id="WP_264075507.1">
    <property type="nucleotide sequence ID" value="NZ_CP076676.1"/>
</dbReference>
<evidence type="ECO:0000313" key="3">
    <source>
        <dbReference type="Proteomes" id="UP001163166"/>
    </source>
</evidence>
<organism evidence="2 3">
    <name type="scientific">Rhodopseudomonas palustris</name>
    <dbReference type="NCBI Taxonomy" id="1076"/>
    <lineage>
        <taxon>Bacteria</taxon>
        <taxon>Pseudomonadati</taxon>
        <taxon>Pseudomonadota</taxon>
        <taxon>Alphaproteobacteria</taxon>
        <taxon>Hyphomicrobiales</taxon>
        <taxon>Nitrobacteraceae</taxon>
        <taxon>Rhodopseudomonas</taxon>
    </lineage>
</organism>
<name>A0AAX3E1W0_RHOPL</name>
<evidence type="ECO:0000313" key="2">
    <source>
        <dbReference type="EMBL" id="UYO40491.1"/>
    </source>
</evidence>
<feature type="transmembrane region" description="Helical" evidence="1">
    <location>
        <begin position="116"/>
        <end position="137"/>
    </location>
</feature>
<feature type="transmembrane region" description="Helical" evidence="1">
    <location>
        <begin position="57"/>
        <end position="78"/>
    </location>
</feature>
<keyword evidence="1" id="KW-1133">Transmembrane helix</keyword>
<accession>A0AAX3E1W0</accession>
<dbReference type="AlphaFoldDB" id="A0AAX3E1W0"/>
<reference evidence="2" key="1">
    <citation type="journal article" date="2022" name="Biol. Control">
        <title>In silico genomic analysis of Rhodopseudomonas palustris strains revealed potential biocontrol agents and crop yield enhancers.</title>
        <authorList>
            <person name="Surachat K."/>
            <person name="Kantachote D."/>
            <person name="Deachamag P."/>
            <person name="Wonglapsuwan M."/>
        </authorList>
    </citation>
    <scope>NUCLEOTIDE SEQUENCE</scope>
    <source>
        <strain evidence="2">TLS06</strain>
    </source>
</reference>
<feature type="transmembrane region" description="Helical" evidence="1">
    <location>
        <begin position="90"/>
        <end position="109"/>
    </location>
</feature>
<proteinExistence type="predicted"/>
<feature type="transmembrane region" description="Helical" evidence="1">
    <location>
        <begin position="31"/>
        <end position="50"/>
    </location>
</feature>
<protein>
    <submittedName>
        <fullName evidence="2">Uncharacterized protein</fullName>
    </submittedName>
</protein>
<evidence type="ECO:0000256" key="1">
    <source>
        <dbReference type="SAM" id="Phobius"/>
    </source>
</evidence>